<evidence type="ECO:0000256" key="1">
    <source>
        <dbReference type="SAM" id="MobiDB-lite"/>
    </source>
</evidence>
<protein>
    <submittedName>
        <fullName evidence="2">Uncharacterized protein</fullName>
    </submittedName>
</protein>
<dbReference type="Proteomes" id="UP000799324">
    <property type="component" value="Unassembled WGS sequence"/>
</dbReference>
<organism evidence="2 3">
    <name type="scientific">Lophiostoma macrostomum CBS 122681</name>
    <dbReference type="NCBI Taxonomy" id="1314788"/>
    <lineage>
        <taxon>Eukaryota</taxon>
        <taxon>Fungi</taxon>
        <taxon>Dikarya</taxon>
        <taxon>Ascomycota</taxon>
        <taxon>Pezizomycotina</taxon>
        <taxon>Dothideomycetes</taxon>
        <taxon>Pleosporomycetidae</taxon>
        <taxon>Pleosporales</taxon>
        <taxon>Lophiostomataceae</taxon>
        <taxon>Lophiostoma</taxon>
    </lineage>
</organism>
<reference evidence="2" key="1">
    <citation type="journal article" date="2020" name="Stud. Mycol.">
        <title>101 Dothideomycetes genomes: a test case for predicting lifestyles and emergence of pathogens.</title>
        <authorList>
            <person name="Haridas S."/>
            <person name="Albert R."/>
            <person name="Binder M."/>
            <person name="Bloem J."/>
            <person name="Labutti K."/>
            <person name="Salamov A."/>
            <person name="Andreopoulos B."/>
            <person name="Baker S."/>
            <person name="Barry K."/>
            <person name="Bills G."/>
            <person name="Bluhm B."/>
            <person name="Cannon C."/>
            <person name="Castanera R."/>
            <person name="Culley D."/>
            <person name="Daum C."/>
            <person name="Ezra D."/>
            <person name="Gonzalez J."/>
            <person name="Henrissat B."/>
            <person name="Kuo A."/>
            <person name="Liang C."/>
            <person name="Lipzen A."/>
            <person name="Lutzoni F."/>
            <person name="Magnuson J."/>
            <person name="Mondo S."/>
            <person name="Nolan M."/>
            <person name="Ohm R."/>
            <person name="Pangilinan J."/>
            <person name="Park H.-J."/>
            <person name="Ramirez L."/>
            <person name="Alfaro M."/>
            <person name="Sun H."/>
            <person name="Tritt A."/>
            <person name="Yoshinaga Y."/>
            <person name="Zwiers L.-H."/>
            <person name="Turgeon B."/>
            <person name="Goodwin S."/>
            <person name="Spatafora J."/>
            <person name="Crous P."/>
            <person name="Grigoriev I."/>
        </authorList>
    </citation>
    <scope>NUCLEOTIDE SEQUENCE</scope>
    <source>
        <strain evidence="2">CBS 122681</strain>
    </source>
</reference>
<sequence length="222" mass="24720">MLSQSHHGRPRSCYRKCSLAPRRHQVTIMCDKDLYLMDRNKLAGESDWFSIACNLHAFQRKGYITFPPEKAKYIKALVRYLQNRTYAGPIPERGRRVPSWERNSNTPASSDSGCTIHFRTNSSALLERFPELRDVMGWTIHGEAAVKACKVITHHADSQSSTVCISSPPPATPATLHVSHHSSKPHSFLTSQNYNLASLSTAPTPFSTRTCTGAPSSTCYGI</sequence>
<keyword evidence="3" id="KW-1185">Reference proteome</keyword>
<accession>A0A6A6SNA3</accession>
<feature type="compositionally biased region" description="Polar residues" evidence="1">
    <location>
        <begin position="101"/>
        <end position="115"/>
    </location>
</feature>
<dbReference type="AlphaFoldDB" id="A0A6A6SNA3"/>
<name>A0A6A6SNA3_9PLEO</name>
<gene>
    <name evidence="2" type="ORF">K491DRAFT_292686</name>
</gene>
<dbReference type="EMBL" id="MU004594">
    <property type="protein sequence ID" value="KAF2647664.1"/>
    <property type="molecule type" value="Genomic_DNA"/>
</dbReference>
<evidence type="ECO:0000313" key="2">
    <source>
        <dbReference type="EMBL" id="KAF2647664.1"/>
    </source>
</evidence>
<feature type="region of interest" description="Disordered" evidence="1">
    <location>
        <begin position="92"/>
        <end position="115"/>
    </location>
</feature>
<evidence type="ECO:0000313" key="3">
    <source>
        <dbReference type="Proteomes" id="UP000799324"/>
    </source>
</evidence>
<proteinExistence type="predicted"/>